<evidence type="ECO:0000256" key="13">
    <source>
        <dbReference type="ARBA" id="ARBA00037649"/>
    </source>
</evidence>
<keyword evidence="6" id="KW-0378">Hydrolase</keyword>
<dbReference type="SUPFAM" id="SSF51445">
    <property type="entry name" value="(Trans)glycosidases"/>
    <property type="match status" value="1"/>
</dbReference>
<organism evidence="16 17">
    <name type="scientific">Lithohypha guttulata</name>
    <dbReference type="NCBI Taxonomy" id="1690604"/>
    <lineage>
        <taxon>Eukaryota</taxon>
        <taxon>Fungi</taxon>
        <taxon>Dikarya</taxon>
        <taxon>Ascomycota</taxon>
        <taxon>Pezizomycotina</taxon>
        <taxon>Eurotiomycetes</taxon>
        <taxon>Chaetothyriomycetidae</taxon>
        <taxon>Chaetothyriales</taxon>
        <taxon>Trichomeriaceae</taxon>
        <taxon>Lithohypha</taxon>
    </lineage>
</organism>
<name>A0ABR0K185_9EURO</name>
<dbReference type="InterPro" id="IPR050732">
    <property type="entry name" value="Beta-glucan_modifiers"/>
</dbReference>
<keyword evidence="7" id="KW-0812">Transmembrane</keyword>
<keyword evidence="5" id="KW-1003">Cell membrane</keyword>
<evidence type="ECO:0000256" key="5">
    <source>
        <dbReference type="ARBA" id="ARBA00022475"/>
    </source>
</evidence>
<comment type="catalytic activity">
    <reaction evidence="1">
        <text>Hydrolysis of (1-&gt;3)-beta-D-glucosidic linkages in (1-&gt;3)-beta-D-glucans.</text>
        <dbReference type="EC" id="3.2.1.39"/>
    </reaction>
</comment>
<gene>
    <name evidence="16" type="ORF">LTR24_008033</name>
</gene>
<comment type="function">
    <text evidence="13">Glucanases play a role in cell expansion during growth, in cell-cell fusion during mating, and in spore release during sporulation. This enzyme may be involved in beta-glucan degradation. Active on laminarin and lichenan.</text>
</comment>
<evidence type="ECO:0000256" key="1">
    <source>
        <dbReference type="ARBA" id="ARBA00000382"/>
    </source>
</evidence>
<dbReference type="Proteomes" id="UP001345013">
    <property type="component" value="Unassembled WGS sequence"/>
</dbReference>
<evidence type="ECO:0000256" key="7">
    <source>
        <dbReference type="ARBA" id="ARBA00022968"/>
    </source>
</evidence>
<keyword evidence="10" id="KW-0119">Carbohydrate metabolism</keyword>
<evidence type="ECO:0000313" key="17">
    <source>
        <dbReference type="Proteomes" id="UP001345013"/>
    </source>
</evidence>
<evidence type="ECO:0000313" key="16">
    <source>
        <dbReference type="EMBL" id="KAK5081944.1"/>
    </source>
</evidence>
<evidence type="ECO:0000256" key="11">
    <source>
        <dbReference type="ARBA" id="ARBA00023316"/>
    </source>
</evidence>
<evidence type="ECO:0000256" key="6">
    <source>
        <dbReference type="ARBA" id="ARBA00022801"/>
    </source>
</evidence>
<comment type="caution">
    <text evidence="16">The sequence shown here is derived from an EMBL/GenBank/DDBJ whole genome shotgun (WGS) entry which is preliminary data.</text>
</comment>
<evidence type="ECO:0000256" key="9">
    <source>
        <dbReference type="ARBA" id="ARBA00023180"/>
    </source>
</evidence>
<comment type="subcellular location">
    <subcellularLocation>
        <location evidence="2">Cell membrane</location>
        <topology evidence="2">Single-pass type II membrane protein</topology>
    </subcellularLocation>
</comment>
<evidence type="ECO:0000256" key="4">
    <source>
        <dbReference type="ARBA" id="ARBA00012780"/>
    </source>
</evidence>
<accession>A0ABR0K185</accession>
<dbReference type="EMBL" id="JAVRRG010000130">
    <property type="protein sequence ID" value="KAK5081944.1"/>
    <property type="molecule type" value="Genomic_DNA"/>
</dbReference>
<reference evidence="16 17" key="1">
    <citation type="submission" date="2023-08" db="EMBL/GenBank/DDBJ databases">
        <title>Black Yeasts Isolated from many extreme environments.</title>
        <authorList>
            <person name="Coleine C."/>
            <person name="Stajich J.E."/>
            <person name="Selbmann L."/>
        </authorList>
    </citation>
    <scope>NUCLEOTIDE SEQUENCE [LARGE SCALE GENOMIC DNA]</scope>
    <source>
        <strain evidence="16 17">CCFEE 5885</strain>
    </source>
</reference>
<keyword evidence="17" id="KW-1185">Reference proteome</keyword>
<dbReference type="PANTHER" id="PTHR16631">
    <property type="entry name" value="GLUCAN 1,3-BETA-GLUCOSIDASE"/>
    <property type="match status" value="1"/>
</dbReference>
<evidence type="ECO:0000256" key="10">
    <source>
        <dbReference type="ARBA" id="ARBA00023277"/>
    </source>
</evidence>
<evidence type="ECO:0000256" key="15">
    <source>
        <dbReference type="ARBA" id="ARBA00043078"/>
    </source>
</evidence>
<protein>
    <recommendedName>
        <fullName evidence="4">glucan endo-1,3-beta-D-glucosidase</fullName>
        <ecNumber evidence="4">3.2.1.39</ecNumber>
    </recommendedName>
    <alternativeName>
        <fullName evidence="15">Endo-1,3-beta-glucanase btgC</fullName>
    </alternativeName>
    <alternativeName>
        <fullName evidence="14">Laminarinase btgC</fullName>
    </alternativeName>
</protein>
<keyword evidence="9" id="KW-0325">Glycoprotein</keyword>
<proteinExistence type="inferred from homology"/>
<evidence type="ECO:0000256" key="12">
    <source>
        <dbReference type="ARBA" id="ARBA00023326"/>
    </source>
</evidence>
<dbReference type="EC" id="3.2.1.39" evidence="4"/>
<dbReference type="InterPro" id="IPR017853">
    <property type="entry name" value="GH"/>
</dbReference>
<evidence type="ECO:0000256" key="2">
    <source>
        <dbReference type="ARBA" id="ARBA00004401"/>
    </source>
</evidence>
<keyword evidence="7" id="KW-0735">Signal-anchor</keyword>
<evidence type="ECO:0000256" key="14">
    <source>
        <dbReference type="ARBA" id="ARBA00042373"/>
    </source>
</evidence>
<comment type="similarity">
    <text evidence="3">Belongs to the glycosyl hydrolase 17 family.</text>
</comment>
<evidence type="ECO:0000256" key="8">
    <source>
        <dbReference type="ARBA" id="ARBA00023136"/>
    </source>
</evidence>
<dbReference type="PANTHER" id="PTHR16631:SF17">
    <property type="entry name" value="GLUCAN ENDO-1,3-BETA-GLUCOSIDASE BTGC"/>
    <property type="match status" value="1"/>
</dbReference>
<keyword evidence="11" id="KW-0961">Cell wall biogenesis/degradation</keyword>
<keyword evidence="8" id="KW-0472">Membrane</keyword>
<keyword evidence="12" id="KW-0624">Polysaccharide degradation</keyword>
<dbReference type="Gene3D" id="3.20.20.80">
    <property type="entry name" value="Glycosidases"/>
    <property type="match status" value="1"/>
</dbReference>
<evidence type="ECO:0000256" key="3">
    <source>
        <dbReference type="ARBA" id="ARBA00008773"/>
    </source>
</evidence>
<sequence>MVNKVYCDTAEQVPCPFKEYTDWGRTFANIKAKFPSINAVRLYSTMDSVGDDTRLHLNESLKAIEGHGMKIVAGLWSGSTANSARFVAELGALQIAVDANGCENIAALIANLDSIVIVNIFPYWEQVKKLEDAYTLFREHAGQVLDTAKIHGKDVWLGETGWPSSDVDATARNPNNLGNPENAKQYFEKIGCQVLRGSGSGFYYVDWDQDAPASGKPQFGLLHTAGDALNNIDTTCAGFSAEPDVPSGIPKFAGGP</sequence>